<feature type="transmembrane region" description="Helical" evidence="8">
    <location>
        <begin position="249"/>
        <end position="273"/>
    </location>
</feature>
<keyword evidence="4 8" id="KW-0812">Transmembrane</keyword>
<keyword evidence="3" id="KW-0808">Transferase</keyword>
<feature type="transmembrane region" description="Helical" evidence="8">
    <location>
        <begin position="420"/>
        <end position="442"/>
    </location>
</feature>
<evidence type="ECO:0000256" key="4">
    <source>
        <dbReference type="ARBA" id="ARBA00022692"/>
    </source>
</evidence>
<dbReference type="InterPro" id="IPR049829">
    <property type="entry name" value="MptA/B-like"/>
</dbReference>
<dbReference type="GO" id="GO:0016757">
    <property type="term" value="F:glycosyltransferase activity"/>
    <property type="evidence" value="ECO:0007669"/>
    <property type="project" value="UniProtKB-KW"/>
</dbReference>
<feature type="transmembrane region" description="Helical" evidence="8">
    <location>
        <begin position="166"/>
        <end position="189"/>
    </location>
</feature>
<evidence type="ECO:0000256" key="8">
    <source>
        <dbReference type="SAM" id="Phobius"/>
    </source>
</evidence>
<dbReference type="EMBL" id="AP023359">
    <property type="protein sequence ID" value="BCJ63515.1"/>
    <property type="molecule type" value="Genomic_DNA"/>
</dbReference>
<dbReference type="NCBIfam" id="NF038066">
    <property type="entry name" value="MptB"/>
    <property type="match status" value="1"/>
</dbReference>
<feature type="transmembrane region" description="Helical" evidence="8">
    <location>
        <begin position="483"/>
        <end position="501"/>
    </location>
</feature>
<evidence type="ECO:0000256" key="7">
    <source>
        <dbReference type="ARBA" id="ARBA00043987"/>
    </source>
</evidence>
<evidence type="ECO:0000256" key="6">
    <source>
        <dbReference type="ARBA" id="ARBA00023136"/>
    </source>
</evidence>
<keyword evidence="2" id="KW-0328">Glycosyltransferase</keyword>
<feature type="transmembrane region" description="Helical" evidence="8">
    <location>
        <begin position="12"/>
        <end position="31"/>
    </location>
</feature>
<comment type="subcellular location">
    <subcellularLocation>
        <location evidence="1">Membrane</location>
        <topology evidence="1">Multi-pass membrane protein</topology>
    </subcellularLocation>
</comment>
<dbReference type="Proteomes" id="UP000680866">
    <property type="component" value="Chromosome"/>
</dbReference>
<feature type="transmembrane region" description="Helical" evidence="8">
    <location>
        <begin position="285"/>
        <end position="305"/>
    </location>
</feature>
<dbReference type="KEGG" id="pry:Prubr_05360"/>
<sequence length="526" mass="53954">MSGVSRLTIIRYAGFVGAVLLAVAAYLGGALVELEIGVTPLKILRGEHGPLIVGLWLVGTALMTGAWWSARDGVPSTRWALVTTGLWLLPLLFAPPLASRDVYAYACQGATYAAGFNPYEQGVSALPCPWLDSISRIWRDTPAPYGPLFVLIAGGVVAATDNLTTIIATFRVIAVLGVGLTAATLPVLARRCGVSAGRALWIGLACPLVAIHLVSGAHNDSLMIGLVLAGFALLVTRPGRAWAMVGAGALLGLAVAIKATAGVVVPFAALLALPAAFRWRDLVRYGGVVVAGALGAMVAVTLVAGRGFGWIAGLSSSGDTVQWSSPPTAVGQTVSYVPRIFGGHFDAIPGARLAGMLVLLVFLIALWWRARPAAVADGASRGAAGAPAPGGTGAAVPGDATPTGGAAVPAASGDLGRDPLTAAAIALVATVALSPVFHPWYLTWPLALVAATTTRLRWFLGVCAVACFLVMPDGTGLPRYTKFPGAPLMTILVVLAGIQVWRWWRAAPRAAAPAPVPAHGPEAGDR</sequence>
<name>A0A810MVR1_9ACTN</name>
<comment type="similarity">
    <text evidence="7">Belongs to the MptA/B family.</text>
</comment>
<feature type="transmembrane region" description="Helical" evidence="8">
    <location>
        <begin position="221"/>
        <end position="237"/>
    </location>
</feature>
<dbReference type="Pfam" id="PF26314">
    <property type="entry name" value="MptA_B_family"/>
    <property type="match status" value="1"/>
</dbReference>
<protein>
    <submittedName>
        <fullName evidence="9">Membrane protein</fullName>
    </submittedName>
</protein>
<dbReference type="GO" id="GO:0016020">
    <property type="term" value="C:membrane"/>
    <property type="evidence" value="ECO:0007669"/>
    <property type="project" value="UniProtKB-SubCell"/>
</dbReference>
<evidence type="ECO:0000313" key="9">
    <source>
        <dbReference type="EMBL" id="BCJ63515.1"/>
    </source>
</evidence>
<reference evidence="9" key="1">
    <citation type="submission" date="2020-08" db="EMBL/GenBank/DDBJ databases">
        <title>Whole genome shotgun sequence of Polymorphospora rubra NBRC 101157.</title>
        <authorList>
            <person name="Komaki H."/>
            <person name="Tamura T."/>
        </authorList>
    </citation>
    <scope>NUCLEOTIDE SEQUENCE</scope>
    <source>
        <strain evidence="9">NBRC 101157</strain>
    </source>
</reference>
<dbReference type="AlphaFoldDB" id="A0A810MVR1"/>
<organism evidence="9 10">
    <name type="scientific">Polymorphospora rubra</name>
    <dbReference type="NCBI Taxonomy" id="338584"/>
    <lineage>
        <taxon>Bacteria</taxon>
        <taxon>Bacillati</taxon>
        <taxon>Actinomycetota</taxon>
        <taxon>Actinomycetes</taxon>
        <taxon>Micromonosporales</taxon>
        <taxon>Micromonosporaceae</taxon>
        <taxon>Polymorphospora</taxon>
    </lineage>
</organism>
<feature type="transmembrane region" description="Helical" evidence="8">
    <location>
        <begin position="196"/>
        <end position="215"/>
    </location>
</feature>
<feature type="transmembrane region" description="Helical" evidence="8">
    <location>
        <begin position="51"/>
        <end position="70"/>
    </location>
</feature>
<dbReference type="RefSeq" id="WP_212821225.1">
    <property type="nucleotide sequence ID" value="NZ_AP023359.1"/>
</dbReference>
<evidence type="ECO:0000256" key="2">
    <source>
        <dbReference type="ARBA" id="ARBA00022676"/>
    </source>
</evidence>
<keyword evidence="10" id="KW-1185">Reference proteome</keyword>
<evidence type="ECO:0000256" key="3">
    <source>
        <dbReference type="ARBA" id="ARBA00022679"/>
    </source>
</evidence>
<gene>
    <name evidence="9" type="ORF">Prubr_05360</name>
</gene>
<proteinExistence type="inferred from homology"/>
<keyword evidence="5 8" id="KW-1133">Transmembrane helix</keyword>
<accession>A0A810MVR1</accession>
<feature type="transmembrane region" description="Helical" evidence="8">
    <location>
        <begin position="353"/>
        <end position="370"/>
    </location>
</feature>
<keyword evidence="6 8" id="KW-0472">Membrane</keyword>
<evidence type="ECO:0000313" key="10">
    <source>
        <dbReference type="Proteomes" id="UP000680866"/>
    </source>
</evidence>
<evidence type="ECO:0000256" key="1">
    <source>
        <dbReference type="ARBA" id="ARBA00004141"/>
    </source>
</evidence>
<evidence type="ECO:0000256" key="5">
    <source>
        <dbReference type="ARBA" id="ARBA00022989"/>
    </source>
</evidence>
<feature type="transmembrane region" description="Helical" evidence="8">
    <location>
        <begin position="454"/>
        <end position="471"/>
    </location>
</feature>